<dbReference type="InterPro" id="IPR010264">
    <property type="entry name" value="Self-incomp_S1"/>
</dbReference>
<organism evidence="7 8">
    <name type="scientific">Rosa chinensis</name>
    <name type="common">China rose</name>
    <dbReference type="NCBI Taxonomy" id="74649"/>
    <lineage>
        <taxon>Eukaryota</taxon>
        <taxon>Viridiplantae</taxon>
        <taxon>Streptophyta</taxon>
        <taxon>Embryophyta</taxon>
        <taxon>Tracheophyta</taxon>
        <taxon>Spermatophyta</taxon>
        <taxon>Magnoliopsida</taxon>
        <taxon>eudicotyledons</taxon>
        <taxon>Gunneridae</taxon>
        <taxon>Pentapetalae</taxon>
        <taxon>rosids</taxon>
        <taxon>fabids</taxon>
        <taxon>Rosales</taxon>
        <taxon>Rosaceae</taxon>
        <taxon>Rosoideae</taxon>
        <taxon>Rosoideae incertae sedis</taxon>
        <taxon>Rosa</taxon>
    </lineage>
</organism>
<dbReference type="Gramene" id="PRQ41573">
    <property type="protein sequence ID" value="PRQ41573"/>
    <property type="gene ID" value="RchiOBHm_Chr3g0448291"/>
</dbReference>
<comment type="subcellular location">
    <subcellularLocation>
        <location evidence="1 6">Secreted</location>
    </subcellularLocation>
</comment>
<reference evidence="7 8" key="1">
    <citation type="journal article" date="2018" name="Nat. Genet.">
        <title>The Rosa genome provides new insights in the design of modern roses.</title>
        <authorList>
            <person name="Bendahmane M."/>
        </authorList>
    </citation>
    <scope>NUCLEOTIDE SEQUENCE [LARGE SCALE GENOMIC DNA]</scope>
    <source>
        <strain evidence="8">cv. Old Blush</strain>
    </source>
</reference>
<keyword evidence="3 6" id="KW-0713">Self-incompatibility</keyword>
<feature type="chain" id="PRO_5025095490" description="S-protein homolog" evidence="6">
    <location>
        <begin position="17"/>
        <end position="135"/>
    </location>
</feature>
<evidence type="ECO:0000256" key="2">
    <source>
        <dbReference type="ARBA" id="ARBA00005581"/>
    </source>
</evidence>
<evidence type="ECO:0000313" key="8">
    <source>
        <dbReference type="Proteomes" id="UP000238479"/>
    </source>
</evidence>
<dbReference type="EMBL" id="PDCK01000041">
    <property type="protein sequence ID" value="PRQ41573.1"/>
    <property type="molecule type" value="Genomic_DNA"/>
</dbReference>
<evidence type="ECO:0000256" key="5">
    <source>
        <dbReference type="ARBA" id="ARBA00022729"/>
    </source>
</evidence>
<name>A0A2P6R570_ROSCH</name>
<proteinExistence type="inferred from homology"/>
<dbReference type="PANTHER" id="PTHR31232:SF164">
    <property type="entry name" value="S-PROTEIN HOMOLOG"/>
    <property type="match status" value="1"/>
</dbReference>
<evidence type="ECO:0000256" key="4">
    <source>
        <dbReference type="ARBA" id="ARBA00022525"/>
    </source>
</evidence>
<protein>
    <recommendedName>
        <fullName evidence="6">S-protein homolog</fullName>
    </recommendedName>
</protein>
<keyword evidence="8" id="KW-1185">Reference proteome</keyword>
<comment type="similarity">
    <text evidence="2 6">Belongs to the plant self-incompatibility (S1) protein family.</text>
</comment>
<evidence type="ECO:0000256" key="1">
    <source>
        <dbReference type="ARBA" id="ARBA00004613"/>
    </source>
</evidence>
<comment type="caution">
    <text evidence="7">The sequence shown here is derived from an EMBL/GenBank/DDBJ whole genome shotgun (WGS) entry which is preliminary data.</text>
</comment>
<sequence>MNFVLLIALAFNSSNAWWINQLGRKKFVRIVNNLNNGERLNFRCQSKNVDLGVHSLAVNEQFQFHFKVNFWGRTLFFCRLWYLDKHVEIVAFKSNLDFQENCGGDHCIWIGKEDGVYMFRNSKNENILTYLWEKN</sequence>
<dbReference type="GO" id="GO:0005576">
    <property type="term" value="C:extracellular region"/>
    <property type="evidence" value="ECO:0007669"/>
    <property type="project" value="UniProtKB-SubCell"/>
</dbReference>
<dbReference type="Proteomes" id="UP000238479">
    <property type="component" value="Chromosome 3"/>
</dbReference>
<keyword evidence="4 6" id="KW-0964">Secreted</keyword>
<accession>A0A2P6R570</accession>
<dbReference type="Pfam" id="PF05938">
    <property type="entry name" value="Self-incomp_S1"/>
    <property type="match status" value="1"/>
</dbReference>
<dbReference type="OMA" id="HCIWSAR"/>
<feature type="signal peptide" evidence="6">
    <location>
        <begin position="1"/>
        <end position="16"/>
    </location>
</feature>
<dbReference type="GO" id="GO:0060320">
    <property type="term" value="P:rejection of self pollen"/>
    <property type="evidence" value="ECO:0007669"/>
    <property type="project" value="UniProtKB-KW"/>
</dbReference>
<evidence type="ECO:0000256" key="3">
    <source>
        <dbReference type="ARBA" id="ARBA00022471"/>
    </source>
</evidence>
<evidence type="ECO:0000256" key="6">
    <source>
        <dbReference type="RuleBase" id="RU367044"/>
    </source>
</evidence>
<evidence type="ECO:0000313" key="7">
    <source>
        <dbReference type="EMBL" id="PRQ41573.1"/>
    </source>
</evidence>
<keyword evidence="5 6" id="KW-0732">Signal</keyword>
<dbReference type="PANTHER" id="PTHR31232">
    <property type="match status" value="1"/>
</dbReference>
<gene>
    <name evidence="7" type="ORF">RchiOBHm_Chr3g0448291</name>
</gene>
<dbReference type="AlphaFoldDB" id="A0A2P6R570"/>